<dbReference type="SUPFAM" id="SSF52540">
    <property type="entry name" value="P-loop containing nucleoside triphosphate hydrolases"/>
    <property type="match status" value="1"/>
</dbReference>
<dbReference type="VEuPathDB" id="TriTrypDB:TEOVI_000590800"/>
<dbReference type="PROSITE" id="PS50181">
    <property type="entry name" value="FBOX"/>
    <property type="match status" value="1"/>
</dbReference>
<dbReference type="RefSeq" id="XP_067079580.1">
    <property type="nucleotide sequence ID" value="XM_067223479.1"/>
</dbReference>
<dbReference type="Pfam" id="PF12937">
    <property type="entry name" value="F-box-like"/>
    <property type="match status" value="1"/>
</dbReference>
<dbReference type="InterPro" id="IPR017455">
    <property type="entry name" value="Znf_FYVE-rel"/>
</dbReference>
<evidence type="ECO:0000256" key="4">
    <source>
        <dbReference type="PROSITE-ProRule" id="PRU00091"/>
    </source>
</evidence>
<dbReference type="SMART" id="SM00175">
    <property type="entry name" value="RAB"/>
    <property type="match status" value="1"/>
</dbReference>
<dbReference type="SUPFAM" id="SSF57903">
    <property type="entry name" value="FYVE/PHD zinc finger"/>
    <property type="match status" value="1"/>
</dbReference>
<protein>
    <submittedName>
        <fullName evidence="7">Ras-like small GTPase, putative</fullName>
    </submittedName>
</protein>
<dbReference type="Pfam" id="PF01363">
    <property type="entry name" value="FYVE"/>
    <property type="match status" value="1"/>
</dbReference>
<dbReference type="SMART" id="SM00064">
    <property type="entry name" value="FYVE"/>
    <property type="match status" value="1"/>
</dbReference>
<reference evidence="7" key="1">
    <citation type="submission" date="2016-09" db="EMBL/GenBank/DDBJ databases">
        <authorList>
            <person name="Hebert L."/>
            <person name="Moumen B."/>
        </authorList>
    </citation>
    <scope>NUCLEOTIDE SEQUENCE [LARGE SCALE GENOMIC DNA]</scope>
    <source>
        <strain evidence="7">OVI</strain>
    </source>
</reference>
<dbReference type="Gene3D" id="3.40.50.300">
    <property type="entry name" value="P-loop containing nucleotide triphosphate hydrolases"/>
    <property type="match status" value="1"/>
</dbReference>
<feature type="domain" description="F-box" evidence="6">
    <location>
        <begin position="209"/>
        <end position="255"/>
    </location>
</feature>
<evidence type="ECO:0000313" key="8">
    <source>
        <dbReference type="Proteomes" id="UP000195570"/>
    </source>
</evidence>
<dbReference type="InterPro" id="IPR000306">
    <property type="entry name" value="Znf_FYVE"/>
</dbReference>
<dbReference type="PANTHER" id="PTHR23164">
    <property type="entry name" value="EARLY ENDOSOME ANTIGEN 1"/>
    <property type="match status" value="1"/>
</dbReference>
<dbReference type="InterPro" id="IPR013083">
    <property type="entry name" value="Znf_RING/FYVE/PHD"/>
</dbReference>
<dbReference type="GeneID" id="92379847"/>
<organism evidence="7 8">
    <name type="scientific">Trypanosoma equiperdum</name>
    <dbReference type="NCBI Taxonomy" id="5694"/>
    <lineage>
        <taxon>Eukaryota</taxon>
        <taxon>Discoba</taxon>
        <taxon>Euglenozoa</taxon>
        <taxon>Kinetoplastea</taxon>
        <taxon>Metakinetoplastina</taxon>
        <taxon>Trypanosomatida</taxon>
        <taxon>Trypanosomatidae</taxon>
        <taxon>Trypanosoma</taxon>
    </lineage>
</organism>
<proteinExistence type="predicted"/>
<keyword evidence="2 4" id="KW-0863">Zinc-finger</keyword>
<dbReference type="InterPro" id="IPR036047">
    <property type="entry name" value="F-box-like_dom_sf"/>
</dbReference>
<keyword evidence="8" id="KW-1185">Reference proteome</keyword>
<dbReference type="Proteomes" id="UP000195570">
    <property type="component" value="Unassembled WGS sequence"/>
</dbReference>
<feature type="domain" description="FYVE-type" evidence="5">
    <location>
        <begin position="89"/>
        <end position="136"/>
    </location>
</feature>
<evidence type="ECO:0000259" key="6">
    <source>
        <dbReference type="PROSITE" id="PS50181"/>
    </source>
</evidence>
<dbReference type="SUPFAM" id="SSF81383">
    <property type="entry name" value="F-box domain"/>
    <property type="match status" value="1"/>
</dbReference>
<keyword evidence="1" id="KW-0479">Metal-binding</keyword>
<dbReference type="PROSITE" id="PS50178">
    <property type="entry name" value="ZF_FYVE"/>
    <property type="match status" value="1"/>
</dbReference>
<dbReference type="EMBL" id="CZPT02000977">
    <property type="protein sequence ID" value="SCU68418.1"/>
    <property type="molecule type" value="Genomic_DNA"/>
</dbReference>
<dbReference type="Gene3D" id="3.30.40.10">
    <property type="entry name" value="Zinc/RING finger domain, C3HC4 (zinc finger)"/>
    <property type="match status" value="1"/>
</dbReference>
<comment type="caution">
    <text evidence="7">The sequence shown here is derived from an EMBL/GenBank/DDBJ whole genome shotgun (WGS) entry which is preliminary data.</text>
</comment>
<dbReference type="PANTHER" id="PTHR23164:SF29">
    <property type="entry name" value="E3 UBIQUITIN-PROTEIN LIGASE PIB1"/>
    <property type="match status" value="1"/>
</dbReference>
<dbReference type="InterPro" id="IPR011011">
    <property type="entry name" value="Znf_FYVE_PHD"/>
</dbReference>
<dbReference type="InterPro" id="IPR001810">
    <property type="entry name" value="F-box_dom"/>
</dbReference>
<dbReference type="InterPro" id="IPR032675">
    <property type="entry name" value="LRR_dom_sf"/>
</dbReference>
<evidence type="ECO:0000256" key="1">
    <source>
        <dbReference type="ARBA" id="ARBA00022723"/>
    </source>
</evidence>
<dbReference type="InterPro" id="IPR027417">
    <property type="entry name" value="P-loop_NTPase"/>
</dbReference>
<evidence type="ECO:0000256" key="2">
    <source>
        <dbReference type="ARBA" id="ARBA00022771"/>
    </source>
</evidence>
<dbReference type="Pfam" id="PF08477">
    <property type="entry name" value="Roc"/>
    <property type="match status" value="1"/>
</dbReference>
<evidence type="ECO:0000259" key="5">
    <source>
        <dbReference type="PROSITE" id="PS50178"/>
    </source>
</evidence>
<evidence type="ECO:0000256" key="3">
    <source>
        <dbReference type="ARBA" id="ARBA00022833"/>
    </source>
</evidence>
<dbReference type="Gene3D" id="3.80.10.10">
    <property type="entry name" value="Ribonuclease Inhibitor"/>
    <property type="match status" value="1"/>
</dbReference>
<evidence type="ECO:0000313" key="7">
    <source>
        <dbReference type="EMBL" id="SCU68418.1"/>
    </source>
</evidence>
<keyword evidence="3" id="KW-0862">Zinc</keyword>
<name>A0A1G4I8H4_TRYEQ</name>
<sequence>MDHIDLAEEREMGNGDPIMVLNVSVPYSANSSDRKSNVSSPLLSKCASKQTSGVMWLTKPTLDPSCIRLCPLRRWVPDTQVSTCMAHGCNVAFSMFNRRHHCRVCGRVFCSACCSETVNALVQSALEVQSNPIEACGGVDKTSLPSGRVSGTDIANGEDNISQQQQQGQVQFMNPTTVAAYRVCFACHYEVQLVVSRRDRNGEVRRKCRGELKMLQWSLLVRVLSYLTMEELLGVSLVSSDFYFMSRDNVIWYRYNMTRCLREEELQRMLSTTLGSRNSTRRQRLPQKQLGELTFGTDFDSITSAGAAKPTISLNARYNFTQFLDFTRRREATRCKGLSCFSVGMRDLLSSPIKIALIGPCGVGKTSLMREWGRQRRPGDNSARFAVTPPTVTFNQFDKTVFLTGGLTARAQLRVFDISGHPRFRELTRFVCASCHAVVICYDPQRKSSLMEAKAIIADVETKLGVQPVIVCGLIPPADAGRGGSAVEVSAEEATEISSRERGSLLCAWHEGKILFEHVVQCLLDCIALGTSAISFTAPVSPLGVPVDSEEFSVNRSTAQELLRITMCPSAIDVLLD</sequence>
<gene>
    <name evidence="7" type="ORF">TEOVI_000590800</name>
</gene>
<dbReference type="GO" id="GO:0008270">
    <property type="term" value="F:zinc ion binding"/>
    <property type="evidence" value="ECO:0007669"/>
    <property type="project" value="UniProtKB-KW"/>
</dbReference>
<accession>A0A1G4I8H4</accession>
<dbReference type="PROSITE" id="PS51419">
    <property type="entry name" value="RAB"/>
    <property type="match status" value="1"/>
</dbReference>
<dbReference type="AlphaFoldDB" id="A0A1G4I8H4"/>